<dbReference type="EMBL" id="CVLB01000003">
    <property type="protein sequence ID" value="CRF35189.1"/>
    <property type="molecule type" value="Genomic_DNA"/>
</dbReference>
<dbReference type="RefSeq" id="WP_048595833.1">
    <property type="nucleotide sequence ID" value="NZ_CVLB01000003.1"/>
</dbReference>
<reference evidence="2" key="1">
    <citation type="submission" date="2015-04" db="EMBL/GenBank/DDBJ databases">
        <authorList>
            <person name="Mushtaq Mamoona"/>
        </authorList>
    </citation>
    <scope>NUCLEOTIDE SEQUENCE [LARGE SCALE GENOMIC DNA]</scope>
    <source>
        <strain evidence="2">AN4859/03</strain>
    </source>
</reference>
<evidence type="ECO:0000313" key="1">
    <source>
        <dbReference type="EMBL" id="CRF35189.1"/>
    </source>
</evidence>
<dbReference type="AlphaFoldDB" id="A0A0G4KAC6"/>
<dbReference type="Proteomes" id="UP000043763">
    <property type="component" value="Unassembled WGS sequence"/>
</dbReference>
<gene>
    <name evidence="1" type="ORF">BRSU_2489</name>
</gene>
<sequence>MVLDKAIKINNNDIDYNFTVNIFKFFVFSNNKNKYINRLRELLKYCIEYVCKDQYKNIDNKKVIFEYVRFIDKIYIKKFNYNDVFKLTNFDIFDNILKDYHFLIDDGYIDLYLNNIILYKKSYFYIDNLDLLMIIALFKYAANIKNVLDELNKNAISNDNNMSDDKTIMDKNWNLFFICFYFTGKLDITEINNLIKIGINRPYYYISYLIALDSHLKGQNIDDDIFDKINN</sequence>
<evidence type="ECO:0000313" key="2">
    <source>
        <dbReference type="Proteomes" id="UP000043763"/>
    </source>
</evidence>
<protein>
    <submittedName>
        <fullName evidence="1">Uncharacterized protein</fullName>
    </submittedName>
</protein>
<accession>A0A0G4KAC6</accession>
<name>A0A0G4KAC6_9SPIR</name>
<proteinExistence type="predicted"/>
<organism evidence="1 2">
    <name type="scientific">Brachyspira suanatina</name>
    <dbReference type="NCBI Taxonomy" id="381802"/>
    <lineage>
        <taxon>Bacteria</taxon>
        <taxon>Pseudomonadati</taxon>
        <taxon>Spirochaetota</taxon>
        <taxon>Spirochaetia</taxon>
        <taxon>Brachyspirales</taxon>
        <taxon>Brachyspiraceae</taxon>
        <taxon>Brachyspira</taxon>
    </lineage>
</organism>
<keyword evidence="2" id="KW-1185">Reference proteome</keyword>